<dbReference type="GO" id="GO:0004061">
    <property type="term" value="F:arylformamidase activity"/>
    <property type="evidence" value="ECO:0007669"/>
    <property type="project" value="InterPro"/>
</dbReference>
<dbReference type="GO" id="GO:0051539">
    <property type="term" value="F:4 iron, 4 sulfur cluster binding"/>
    <property type="evidence" value="ECO:0007669"/>
    <property type="project" value="UniProtKB-KW"/>
</dbReference>
<sequence length="678" mass="76287">IEKTGLDPKQEHSEWNIAHTTILRADIPTIEQVGGDVDQLIGKRATFAATPWKFVHGDACQTRLARYVSRRVFAANQHDWTRLYQPPEHESPTQVTAGRHAGLSNKTASYNRAKFRRLFMGLEIYNLSHEFQQHMPEWPSSPGVNITIDKFHAKDGLYQVNWEGIMHRCTHMDAPIHVTENTPGIDEYPLWRLAGTGVAVSIPKDKWGIITPQDLEEASPSIQKGDIVMINTGFHHKWADCDDYFAYGCGISGAGAQWLVDKKVKCVGYGCQANDHPIATKLVDHGLGPSQPHLIEEYRAYTGRDPKKDFPDWEPAHKTLMADKVSLETGAPSDTRKGDIMTVRNKAGAFSSPQLSDRFNRNITYLRLSITDRCNLRCAYCMPEEGVECRSHNELLTYEELERIAAIFINLGITKIRITGGEPFVRKDCLRLITSLKLIYPSLDLRVTTNGVSLAPHLPYLKSIGINGINLSLDSLNQKRFRQITGRDYLERVRSALIKTLELDIPLKINSVVMDNTGDEEILELSALARTYPLELRFIELMPFSGKQWRRSQNGSEKLRQRLARLFPLLQPEETESPTTTSKFRHLGFSGTIAIIEGKSRNFCASCNKLRITPFGIMKNCLYDNGVLDLRKSLRSGTNDLEITSQIANAVFAKEMNGYLAEQQAATSKEQSMSVIGG</sequence>
<dbReference type="PROSITE" id="PS01305">
    <property type="entry name" value="MOAA_NIFB_PQQE"/>
    <property type="match status" value="1"/>
</dbReference>
<reference evidence="15" key="1">
    <citation type="submission" date="2020-11" db="EMBL/GenBank/DDBJ databases">
        <authorList>
            <person name="Tran Van P."/>
        </authorList>
    </citation>
    <scope>NUCLEOTIDE SEQUENCE</scope>
</reference>
<evidence type="ECO:0000256" key="10">
    <source>
        <dbReference type="ARBA" id="ARBA00023014"/>
    </source>
</evidence>
<dbReference type="NCBIfam" id="TIGR02666">
    <property type="entry name" value="moaA"/>
    <property type="match status" value="1"/>
</dbReference>
<dbReference type="InterPro" id="IPR058240">
    <property type="entry name" value="rSAM_sf"/>
</dbReference>
<dbReference type="EMBL" id="OB672765">
    <property type="protein sequence ID" value="CAD7235440.1"/>
    <property type="molecule type" value="Genomic_DNA"/>
</dbReference>
<dbReference type="CDD" id="cd21117">
    <property type="entry name" value="Twitch_MoaA"/>
    <property type="match status" value="1"/>
</dbReference>
<gene>
    <name evidence="15" type="ORF">CTOB1V02_LOCUS13255</name>
</gene>
<dbReference type="GO" id="GO:0005525">
    <property type="term" value="F:GTP binding"/>
    <property type="evidence" value="ECO:0007669"/>
    <property type="project" value="UniProtKB-KW"/>
</dbReference>
<evidence type="ECO:0000256" key="5">
    <source>
        <dbReference type="ARBA" id="ARBA00022485"/>
    </source>
</evidence>
<evidence type="ECO:0000256" key="6">
    <source>
        <dbReference type="ARBA" id="ARBA00022691"/>
    </source>
</evidence>
<dbReference type="GO" id="GO:0046872">
    <property type="term" value="F:metal ion binding"/>
    <property type="evidence" value="ECO:0007669"/>
    <property type="project" value="UniProtKB-KW"/>
</dbReference>
<dbReference type="Pfam" id="PF04199">
    <property type="entry name" value="Cyclase"/>
    <property type="match status" value="1"/>
</dbReference>
<evidence type="ECO:0000256" key="12">
    <source>
        <dbReference type="ARBA" id="ARBA00023150"/>
    </source>
</evidence>
<proteinExistence type="inferred from homology"/>
<dbReference type="SFLD" id="SFLDG01383">
    <property type="entry name" value="cyclic_pyranopterin_phosphate"/>
    <property type="match status" value="1"/>
</dbReference>
<dbReference type="GO" id="GO:0006777">
    <property type="term" value="P:Mo-molybdopterin cofactor biosynthetic process"/>
    <property type="evidence" value="ECO:0007669"/>
    <property type="project" value="UniProtKB-KW"/>
</dbReference>
<dbReference type="EC" id="4.1.99.22" evidence="4"/>
<dbReference type="SUPFAM" id="SSF102198">
    <property type="entry name" value="Putative cyclase"/>
    <property type="match status" value="2"/>
</dbReference>
<dbReference type="GO" id="GO:0061798">
    <property type="term" value="F:GTP 3',8'-cyclase activity"/>
    <property type="evidence" value="ECO:0007669"/>
    <property type="project" value="UniProtKB-EC"/>
</dbReference>
<dbReference type="InterPro" id="IPR010505">
    <property type="entry name" value="MoaA_twitch"/>
</dbReference>
<keyword evidence="11" id="KW-0342">GTP-binding</keyword>
<dbReference type="InterPro" id="IPR007197">
    <property type="entry name" value="rSAM"/>
</dbReference>
<dbReference type="InterPro" id="IPR006638">
    <property type="entry name" value="Elp3/MiaA/NifB-like_rSAM"/>
</dbReference>
<evidence type="ECO:0000313" key="15">
    <source>
        <dbReference type="EMBL" id="CAD7235440.1"/>
    </source>
</evidence>
<dbReference type="InterPro" id="IPR013785">
    <property type="entry name" value="Aldolase_TIM"/>
</dbReference>
<evidence type="ECO:0000256" key="7">
    <source>
        <dbReference type="ARBA" id="ARBA00022723"/>
    </source>
</evidence>
<evidence type="ECO:0000256" key="13">
    <source>
        <dbReference type="ARBA" id="ARBA00023239"/>
    </source>
</evidence>
<evidence type="ECO:0000256" key="8">
    <source>
        <dbReference type="ARBA" id="ARBA00022741"/>
    </source>
</evidence>
<name>A0A7R8WRC2_9CRUS</name>
<dbReference type="PROSITE" id="PS51918">
    <property type="entry name" value="RADICAL_SAM"/>
    <property type="match status" value="1"/>
</dbReference>
<dbReference type="InterPro" id="IPR000385">
    <property type="entry name" value="MoaA_NifB_PqqE_Fe-S-bd_CS"/>
</dbReference>
<dbReference type="Gene3D" id="3.50.30.50">
    <property type="entry name" value="Putative cyclase"/>
    <property type="match status" value="1"/>
</dbReference>
<evidence type="ECO:0000256" key="1">
    <source>
        <dbReference type="ARBA" id="ARBA00001966"/>
    </source>
</evidence>
<protein>
    <recommendedName>
        <fullName evidence="4">GTP 3',8-cyclase</fullName>
        <ecNumber evidence="4">4.1.99.22</ecNumber>
    </recommendedName>
</protein>
<dbReference type="InterPro" id="IPR037175">
    <property type="entry name" value="KFase_sf"/>
</dbReference>
<dbReference type="GO" id="GO:0019441">
    <property type="term" value="P:L-tryptophan catabolic process to kynurenine"/>
    <property type="evidence" value="ECO:0007669"/>
    <property type="project" value="InterPro"/>
</dbReference>
<dbReference type="CDD" id="cd01335">
    <property type="entry name" value="Radical_SAM"/>
    <property type="match status" value="1"/>
</dbReference>
<feature type="non-terminal residue" evidence="15">
    <location>
        <position position="678"/>
    </location>
</feature>
<dbReference type="SMART" id="SM00729">
    <property type="entry name" value="Elp3"/>
    <property type="match status" value="1"/>
</dbReference>
<evidence type="ECO:0000256" key="2">
    <source>
        <dbReference type="ARBA" id="ARBA00005046"/>
    </source>
</evidence>
<dbReference type="InterPro" id="IPR007325">
    <property type="entry name" value="KFase/CYL"/>
</dbReference>
<dbReference type="InterPro" id="IPR013483">
    <property type="entry name" value="MoaA"/>
</dbReference>
<keyword evidence="5" id="KW-0004">4Fe-4S</keyword>
<dbReference type="Gene3D" id="3.20.20.70">
    <property type="entry name" value="Aldolase class I"/>
    <property type="match status" value="1"/>
</dbReference>
<dbReference type="UniPathway" id="UPA00344"/>
<dbReference type="InterPro" id="IPR050105">
    <property type="entry name" value="MoCo_biosynth_MoaA/MoaC"/>
</dbReference>
<dbReference type="PANTHER" id="PTHR22960">
    <property type="entry name" value="MOLYBDOPTERIN COFACTOR SYNTHESIS PROTEIN A"/>
    <property type="match status" value="1"/>
</dbReference>
<keyword evidence="8" id="KW-0547">Nucleotide-binding</keyword>
<dbReference type="OrthoDB" id="429626at2759"/>
<evidence type="ECO:0000256" key="3">
    <source>
        <dbReference type="ARBA" id="ARBA00007865"/>
    </source>
</evidence>
<keyword evidence="7" id="KW-0479">Metal-binding</keyword>
<accession>A0A7R8WRC2</accession>
<dbReference type="AlphaFoldDB" id="A0A7R8WRC2"/>
<evidence type="ECO:0000256" key="4">
    <source>
        <dbReference type="ARBA" id="ARBA00012167"/>
    </source>
</evidence>
<evidence type="ECO:0000256" key="14">
    <source>
        <dbReference type="ARBA" id="ARBA00048697"/>
    </source>
</evidence>
<keyword evidence="9" id="KW-0408">Iron</keyword>
<comment type="cofactor">
    <cofactor evidence="1">
        <name>[4Fe-4S] cluster</name>
        <dbReference type="ChEBI" id="CHEBI:49883"/>
    </cofactor>
</comment>
<dbReference type="Pfam" id="PF04055">
    <property type="entry name" value="Radical_SAM"/>
    <property type="match status" value="1"/>
</dbReference>
<evidence type="ECO:0000256" key="9">
    <source>
        <dbReference type="ARBA" id="ARBA00023004"/>
    </source>
</evidence>
<evidence type="ECO:0000256" key="11">
    <source>
        <dbReference type="ARBA" id="ARBA00023134"/>
    </source>
</evidence>
<comment type="catalytic activity">
    <reaction evidence="14">
        <text>GTP + AH2 + S-adenosyl-L-methionine = (8S)-3',8-cyclo-7,8-dihydroguanosine 5'-triphosphate + 5'-deoxyadenosine + L-methionine + A + H(+)</text>
        <dbReference type="Rhea" id="RHEA:49576"/>
        <dbReference type="ChEBI" id="CHEBI:13193"/>
        <dbReference type="ChEBI" id="CHEBI:15378"/>
        <dbReference type="ChEBI" id="CHEBI:17319"/>
        <dbReference type="ChEBI" id="CHEBI:17499"/>
        <dbReference type="ChEBI" id="CHEBI:37565"/>
        <dbReference type="ChEBI" id="CHEBI:57844"/>
        <dbReference type="ChEBI" id="CHEBI:59789"/>
        <dbReference type="ChEBI" id="CHEBI:131766"/>
        <dbReference type="EC" id="4.1.99.22"/>
    </reaction>
</comment>
<dbReference type="PANTHER" id="PTHR22960:SF0">
    <property type="entry name" value="MOLYBDENUM COFACTOR BIOSYNTHESIS PROTEIN 1"/>
    <property type="match status" value="1"/>
</dbReference>
<keyword evidence="10" id="KW-0411">Iron-sulfur</keyword>
<dbReference type="SFLD" id="SFLDG01386">
    <property type="entry name" value="main_SPASM_domain-containing"/>
    <property type="match status" value="1"/>
</dbReference>
<keyword evidence="12" id="KW-0501">Molybdenum cofactor biosynthesis</keyword>
<dbReference type="SUPFAM" id="SSF102114">
    <property type="entry name" value="Radical SAM enzymes"/>
    <property type="match status" value="1"/>
</dbReference>
<keyword evidence="13" id="KW-0456">Lyase</keyword>
<dbReference type="GO" id="GO:0061799">
    <property type="term" value="F:cyclic pyranopterin monophosphate synthase activity"/>
    <property type="evidence" value="ECO:0007669"/>
    <property type="project" value="TreeGrafter"/>
</dbReference>
<organism evidence="15">
    <name type="scientific">Cyprideis torosa</name>
    <dbReference type="NCBI Taxonomy" id="163714"/>
    <lineage>
        <taxon>Eukaryota</taxon>
        <taxon>Metazoa</taxon>
        <taxon>Ecdysozoa</taxon>
        <taxon>Arthropoda</taxon>
        <taxon>Crustacea</taxon>
        <taxon>Oligostraca</taxon>
        <taxon>Ostracoda</taxon>
        <taxon>Podocopa</taxon>
        <taxon>Podocopida</taxon>
        <taxon>Cytherocopina</taxon>
        <taxon>Cytheroidea</taxon>
        <taxon>Cytherideidae</taxon>
        <taxon>Cyprideis</taxon>
    </lineage>
</organism>
<dbReference type="Pfam" id="PF06463">
    <property type="entry name" value="Mob_synth_C"/>
    <property type="match status" value="1"/>
</dbReference>
<comment type="pathway">
    <text evidence="2">Cofactor biosynthesis; molybdopterin biosynthesis.</text>
</comment>
<comment type="similarity">
    <text evidence="3">Belongs to the Cyclase 1 superfamily.</text>
</comment>
<dbReference type="SFLD" id="SFLDG01067">
    <property type="entry name" value="SPASM/twitch_domain_containing"/>
    <property type="match status" value="1"/>
</dbReference>
<dbReference type="SFLD" id="SFLDS00029">
    <property type="entry name" value="Radical_SAM"/>
    <property type="match status" value="1"/>
</dbReference>
<keyword evidence="6" id="KW-0949">S-adenosyl-L-methionine</keyword>
<dbReference type="InterPro" id="IPR040064">
    <property type="entry name" value="MoaA-like"/>
</dbReference>